<evidence type="ECO:0000313" key="12">
    <source>
        <dbReference type="EMBL" id="GGD05195.1"/>
    </source>
</evidence>
<evidence type="ECO:0000256" key="8">
    <source>
        <dbReference type="ARBA" id="ARBA00023064"/>
    </source>
</evidence>
<keyword evidence="7 10" id="KW-0067">ATP-binding</keyword>
<evidence type="ECO:0000256" key="3">
    <source>
        <dbReference type="ARBA" id="ARBA00012054"/>
    </source>
</evidence>
<evidence type="ECO:0000256" key="2">
    <source>
        <dbReference type="ARBA" id="ARBA00008420"/>
    </source>
</evidence>
<feature type="region of interest" description="Disordered" evidence="11">
    <location>
        <begin position="1"/>
        <end position="25"/>
    </location>
</feature>
<dbReference type="PANTHER" id="PTHR43442">
    <property type="entry name" value="GLUCONOKINASE-RELATED"/>
    <property type="match status" value="1"/>
</dbReference>
<evidence type="ECO:0000256" key="1">
    <source>
        <dbReference type="ARBA" id="ARBA00004761"/>
    </source>
</evidence>
<evidence type="ECO:0000313" key="13">
    <source>
        <dbReference type="Proteomes" id="UP000613160"/>
    </source>
</evidence>
<dbReference type="GO" id="GO:0046316">
    <property type="term" value="F:gluconokinase activity"/>
    <property type="evidence" value="ECO:0007669"/>
    <property type="project" value="UniProtKB-EC"/>
</dbReference>
<keyword evidence="6 10" id="KW-0418">Kinase</keyword>
<dbReference type="Gene3D" id="3.40.50.300">
    <property type="entry name" value="P-loop containing nucleotide triphosphate hydrolases"/>
    <property type="match status" value="1"/>
</dbReference>
<reference evidence="12" key="2">
    <citation type="submission" date="2020-09" db="EMBL/GenBank/DDBJ databases">
        <authorList>
            <person name="Sun Q."/>
            <person name="Zhou Y."/>
        </authorList>
    </citation>
    <scope>NUCLEOTIDE SEQUENCE</scope>
    <source>
        <strain evidence="12">CGMCC 1.15493</strain>
    </source>
</reference>
<reference evidence="12" key="1">
    <citation type="journal article" date="2014" name="Int. J. Syst. Evol. Microbiol.">
        <title>Complete genome sequence of Corynebacterium casei LMG S-19264T (=DSM 44701T), isolated from a smear-ripened cheese.</title>
        <authorList>
            <consortium name="US DOE Joint Genome Institute (JGI-PGF)"/>
            <person name="Walter F."/>
            <person name="Albersmeier A."/>
            <person name="Kalinowski J."/>
            <person name="Ruckert C."/>
        </authorList>
    </citation>
    <scope>NUCLEOTIDE SEQUENCE</scope>
    <source>
        <strain evidence="12">CGMCC 1.15493</strain>
    </source>
</reference>
<dbReference type="EMBL" id="BMJJ01000001">
    <property type="protein sequence ID" value="GGD05195.1"/>
    <property type="molecule type" value="Genomic_DNA"/>
</dbReference>
<keyword evidence="4 10" id="KW-0808">Transferase</keyword>
<evidence type="ECO:0000256" key="4">
    <source>
        <dbReference type="ARBA" id="ARBA00022679"/>
    </source>
</evidence>
<dbReference type="Pfam" id="PF13671">
    <property type="entry name" value="AAA_33"/>
    <property type="match status" value="1"/>
</dbReference>
<sequence>MPRSEGGAGSAASTGDSGKAGERTPPLVLMGVSGSGKTTLGEALRDRLGFRFFDADSFHPDENVAKMAAGIPLDDADRAPWLARLADLLANETAKGEPVALACSALRRRYRDRLRLGAPDLVTVLLEIDRATIEGRLAGRKGHYMPPSLLDSQLATLEQPDADERVIRVDARLPVAEMVERIAGALGLGVRG</sequence>
<dbReference type="GO" id="GO:0005524">
    <property type="term" value="F:ATP binding"/>
    <property type="evidence" value="ECO:0007669"/>
    <property type="project" value="UniProtKB-KW"/>
</dbReference>
<dbReference type="Proteomes" id="UP000613160">
    <property type="component" value="Unassembled WGS sequence"/>
</dbReference>
<dbReference type="SUPFAM" id="SSF52540">
    <property type="entry name" value="P-loop containing nucleoside triphosphate hydrolases"/>
    <property type="match status" value="1"/>
</dbReference>
<dbReference type="NCBIfam" id="TIGR01313">
    <property type="entry name" value="therm_gnt_kin"/>
    <property type="match status" value="1"/>
</dbReference>
<comment type="similarity">
    <text evidence="2 10">Belongs to the gluconokinase GntK/GntV family.</text>
</comment>
<keyword evidence="13" id="KW-1185">Reference proteome</keyword>
<dbReference type="InterPro" id="IPR027417">
    <property type="entry name" value="P-loop_NTPase"/>
</dbReference>
<organism evidence="12 13">
    <name type="scientific">Aureimonas glaciei</name>
    <dbReference type="NCBI Taxonomy" id="1776957"/>
    <lineage>
        <taxon>Bacteria</taxon>
        <taxon>Pseudomonadati</taxon>
        <taxon>Pseudomonadota</taxon>
        <taxon>Alphaproteobacteria</taxon>
        <taxon>Hyphomicrobiales</taxon>
        <taxon>Aurantimonadaceae</taxon>
        <taxon>Aureimonas</taxon>
    </lineage>
</organism>
<evidence type="ECO:0000256" key="7">
    <source>
        <dbReference type="ARBA" id="ARBA00022840"/>
    </source>
</evidence>
<keyword evidence="8" id="KW-0311">Gluconate utilization</keyword>
<evidence type="ECO:0000256" key="10">
    <source>
        <dbReference type="RuleBase" id="RU363066"/>
    </source>
</evidence>
<evidence type="ECO:0000256" key="6">
    <source>
        <dbReference type="ARBA" id="ARBA00022777"/>
    </source>
</evidence>
<dbReference type="FunFam" id="3.40.50.300:FF:000522">
    <property type="entry name" value="Gluconokinase"/>
    <property type="match status" value="1"/>
</dbReference>
<accession>A0A917D7Z7</accession>
<dbReference type="RefSeq" id="WP_244639769.1">
    <property type="nucleotide sequence ID" value="NZ_BMJJ01000001.1"/>
</dbReference>
<dbReference type="PANTHER" id="PTHR43442:SF3">
    <property type="entry name" value="GLUCONOKINASE-RELATED"/>
    <property type="match status" value="1"/>
</dbReference>
<comment type="caution">
    <text evidence="12">The sequence shown here is derived from an EMBL/GenBank/DDBJ whole genome shotgun (WGS) entry which is preliminary data.</text>
</comment>
<comment type="pathway">
    <text evidence="1">Carbohydrate acid metabolism.</text>
</comment>
<name>A0A917D7Z7_9HYPH</name>
<dbReference type="AlphaFoldDB" id="A0A917D7Z7"/>
<dbReference type="GO" id="GO:0019521">
    <property type="term" value="P:D-gluconate metabolic process"/>
    <property type="evidence" value="ECO:0007669"/>
    <property type="project" value="UniProtKB-KW"/>
</dbReference>
<evidence type="ECO:0000256" key="11">
    <source>
        <dbReference type="SAM" id="MobiDB-lite"/>
    </source>
</evidence>
<evidence type="ECO:0000256" key="9">
    <source>
        <dbReference type="ARBA" id="ARBA00048090"/>
    </source>
</evidence>
<proteinExistence type="inferred from homology"/>
<dbReference type="GO" id="GO:0005737">
    <property type="term" value="C:cytoplasm"/>
    <property type="evidence" value="ECO:0007669"/>
    <property type="project" value="TreeGrafter"/>
</dbReference>
<comment type="catalytic activity">
    <reaction evidence="9 10">
        <text>D-gluconate + ATP = 6-phospho-D-gluconate + ADP + H(+)</text>
        <dbReference type="Rhea" id="RHEA:19433"/>
        <dbReference type="ChEBI" id="CHEBI:15378"/>
        <dbReference type="ChEBI" id="CHEBI:18391"/>
        <dbReference type="ChEBI" id="CHEBI:30616"/>
        <dbReference type="ChEBI" id="CHEBI:58759"/>
        <dbReference type="ChEBI" id="CHEBI:456216"/>
        <dbReference type="EC" id="2.7.1.12"/>
    </reaction>
</comment>
<dbReference type="CDD" id="cd02021">
    <property type="entry name" value="GntK"/>
    <property type="match status" value="1"/>
</dbReference>
<protein>
    <recommendedName>
        <fullName evidence="3 10">Gluconokinase</fullName>
        <ecNumber evidence="3 10">2.7.1.12</ecNumber>
    </recommendedName>
</protein>
<evidence type="ECO:0000256" key="5">
    <source>
        <dbReference type="ARBA" id="ARBA00022741"/>
    </source>
</evidence>
<dbReference type="InterPro" id="IPR006001">
    <property type="entry name" value="Therm_gnt_kin"/>
</dbReference>
<keyword evidence="5 10" id="KW-0547">Nucleotide-binding</keyword>
<gene>
    <name evidence="12" type="ORF">GCM10011335_05110</name>
</gene>
<dbReference type="EC" id="2.7.1.12" evidence="3 10"/>